<organism evidence="5">
    <name type="scientific">Cacopsylla melanoneura</name>
    <dbReference type="NCBI Taxonomy" id="428564"/>
    <lineage>
        <taxon>Eukaryota</taxon>
        <taxon>Metazoa</taxon>
        <taxon>Ecdysozoa</taxon>
        <taxon>Arthropoda</taxon>
        <taxon>Hexapoda</taxon>
        <taxon>Insecta</taxon>
        <taxon>Pterygota</taxon>
        <taxon>Neoptera</taxon>
        <taxon>Paraneoptera</taxon>
        <taxon>Hemiptera</taxon>
        <taxon>Sternorrhyncha</taxon>
        <taxon>Psylloidea</taxon>
        <taxon>Psyllidae</taxon>
        <taxon>Psyllinae</taxon>
        <taxon>Cacopsylla</taxon>
    </lineage>
</organism>
<dbReference type="GO" id="GO:0043565">
    <property type="term" value="F:sequence-specific DNA binding"/>
    <property type="evidence" value="ECO:0007669"/>
    <property type="project" value="InterPro"/>
</dbReference>
<feature type="compositionally biased region" description="Polar residues" evidence="3">
    <location>
        <begin position="113"/>
        <end position="125"/>
    </location>
</feature>
<feature type="region of interest" description="Disordered" evidence="3">
    <location>
        <begin position="262"/>
        <end position="319"/>
    </location>
</feature>
<comment type="similarity">
    <text evidence="1">Belongs to the ETS family.</text>
</comment>
<dbReference type="Gene3D" id="1.10.150.50">
    <property type="entry name" value="Transcription Factor, Ets-1"/>
    <property type="match status" value="1"/>
</dbReference>
<sequence>MEALHSPPDCLYNIIDDYDEETRDQFYPALHKVNKMDTSTEDPNITVTTLNNMEVETTKLGPTSTAKSKKNKTLTFSVDGSAPERERARPLPLLVKQEVNMDEACSMQKVPSMSDLSDTENSLDIPTQVPPLTPGTNKKMTEALKASFASWEKEQIRLNIVKDPRQWSESAVAQWLCWAIREFSLEGVTLHQFYMRGKDICSMGKESFLARAPPFMGDILWEHLEILQKEVEREKCIESSGGSHMYDSDVCVPDLSDFLGYQQNDTKHSRPGTPSTGFHQDGGYNQLRSPLCGNGDTGQDSGASPPPSQPNSFGHLRHSPYHIKENGYTHQLRSPVCGTEDTGQDTGTPPSPPTSQPNSAFGHLTRNSPYQQIKEESSYSQQLIDNSLSQSNHQQQQQQQQKKKKKKKKRWDQRYGIKVFIEIDNVYM</sequence>
<dbReference type="EMBL" id="HBUF01673437">
    <property type="protein sequence ID" value="CAG6790868.1"/>
    <property type="molecule type" value="Transcribed_RNA"/>
</dbReference>
<evidence type="ECO:0000313" key="5">
    <source>
        <dbReference type="EMBL" id="CAG6790868.1"/>
    </source>
</evidence>
<accession>A0A8D9BSM7</accession>
<protein>
    <submittedName>
        <fullName evidence="5">ETS-like protein pointed, isoform P2/D</fullName>
    </submittedName>
</protein>
<dbReference type="SMART" id="SM00251">
    <property type="entry name" value="SAM_PNT"/>
    <property type="match status" value="1"/>
</dbReference>
<evidence type="ECO:0000256" key="3">
    <source>
        <dbReference type="SAM" id="MobiDB-lite"/>
    </source>
</evidence>
<feature type="domain" description="PNT" evidence="4">
    <location>
        <begin position="146"/>
        <end position="231"/>
    </location>
</feature>
<dbReference type="Pfam" id="PF02198">
    <property type="entry name" value="SAM_PNT"/>
    <property type="match status" value="1"/>
</dbReference>
<feature type="region of interest" description="Disordered" evidence="3">
    <location>
        <begin position="333"/>
        <end position="411"/>
    </location>
</feature>
<dbReference type="AlphaFoldDB" id="A0A8D9BSM7"/>
<dbReference type="PROSITE" id="PS51433">
    <property type="entry name" value="PNT"/>
    <property type="match status" value="1"/>
</dbReference>
<name>A0A8D9BSM7_9HEMI</name>
<proteinExistence type="inferred from homology"/>
<feature type="compositionally biased region" description="Polar residues" evidence="3">
    <location>
        <begin position="378"/>
        <end position="393"/>
    </location>
</feature>
<dbReference type="CDD" id="cd08533">
    <property type="entry name" value="SAM_PNT-ETS-1_2"/>
    <property type="match status" value="1"/>
</dbReference>
<evidence type="ECO:0000256" key="2">
    <source>
        <dbReference type="ARBA" id="ARBA00023125"/>
    </source>
</evidence>
<dbReference type="InterPro" id="IPR003118">
    <property type="entry name" value="Pointed_dom"/>
</dbReference>
<dbReference type="InterPro" id="IPR013761">
    <property type="entry name" value="SAM/pointed_sf"/>
</dbReference>
<evidence type="ECO:0000259" key="4">
    <source>
        <dbReference type="PROSITE" id="PS51433"/>
    </source>
</evidence>
<feature type="region of interest" description="Disordered" evidence="3">
    <location>
        <begin position="113"/>
        <end position="137"/>
    </location>
</feature>
<dbReference type="SUPFAM" id="SSF47769">
    <property type="entry name" value="SAM/Pointed domain"/>
    <property type="match status" value="1"/>
</dbReference>
<reference evidence="5" key="1">
    <citation type="submission" date="2021-05" db="EMBL/GenBank/DDBJ databases">
        <authorList>
            <person name="Alioto T."/>
            <person name="Alioto T."/>
            <person name="Gomez Garrido J."/>
        </authorList>
    </citation>
    <scope>NUCLEOTIDE SEQUENCE</scope>
</reference>
<feature type="compositionally biased region" description="Basic residues" evidence="3">
    <location>
        <begin position="401"/>
        <end position="411"/>
    </location>
</feature>
<keyword evidence="2" id="KW-0238">DNA-binding</keyword>
<evidence type="ECO:0000256" key="1">
    <source>
        <dbReference type="ARBA" id="ARBA00005562"/>
    </source>
</evidence>
<dbReference type="FunFam" id="1.10.150.50:FF:000014">
    <property type="entry name" value="Protein c-ets-1 isoform 1"/>
    <property type="match status" value="1"/>
</dbReference>